<accession>A0ABR0DHQ9</accession>
<proteinExistence type="inferred from homology"/>
<evidence type="ECO:0000256" key="1">
    <source>
        <dbReference type="ARBA" id="ARBA00001933"/>
    </source>
</evidence>
<keyword evidence="5" id="KW-1185">Reference proteome</keyword>
<gene>
    <name evidence="4" type="ORF">RD792_004584</name>
</gene>
<dbReference type="SUPFAM" id="SSF53686">
    <property type="entry name" value="Tryptophan synthase beta subunit-like PLP-dependent enzymes"/>
    <property type="match status" value="1"/>
</dbReference>
<dbReference type="Proteomes" id="UP001291926">
    <property type="component" value="Unassembled WGS sequence"/>
</dbReference>
<reference evidence="4 5" key="1">
    <citation type="journal article" date="2023" name="bioRxiv">
        <title>Genome report: Whole genome sequence and annotation of Penstemon davidsonii.</title>
        <authorList>
            <person name="Ostevik K.L."/>
            <person name="Alabady M."/>
            <person name="Zhang M."/>
            <person name="Rausher M.D."/>
        </authorList>
    </citation>
    <scope>NUCLEOTIDE SEQUENCE [LARGE SCALE GENOMIC DNA]</scope>
    <source>
        <strain evidence="4">DNT005</strain>
        <tissue evidence="4">Whole leaf</tissue>
    </source>
</reference>
<protein>
    <recommendedName>
        <fullName evidence="6">Tryptophan synthase beta chain-like PALP domain-containing protein</fullName>
    </recommendedName>
</protein>
<comment type="caution">
    <text evidence="4">The sequence shown here is derived from an EMBL/GenBank/DDBJ whole genome shotgun (WGS) entry which is preliminary data.</text>
</comment>
<evidence type="ECO:0000313" key="4">
    <source>
        <dbReference type="EMBL" id="KAK4488795.1"/>
    </source>
</evidence>
<dbReference type="InterPro" id="IPR027278">
    <property type="entry name" value="ACCD_DCysDesulf"/>
</dbReference>
<evidence type="ECO:0000256" key="3">
    <source>
        <dbReference type="ARBA" id="ARBA00022898"/>
    </source>
</evidence>
<dbReference type="PANTHER" id="PTHR43780:SF7">
    <property type="entry name" value="D-CYSTEINE DESULFHYDRASE 2, MITOCHONDRIAL"/>
    <property type="match status" value="1"/>
</dbReference>
<comment type="similarity">
    <text evidence="2">Belongs to the ACC deaminase/D-cysteine desulfhydrase family.</text>
</comment>
<dbReference type="PANTHER" id="PTHR43780">
    <property type="entry name" value="1-AMINOCYCLOPROPANE-1-CARBOXYLATE DEAMINASE-RELATED"/>
    <property type="match status" value="1"/>
</dbReference>
<dbReference type="EMBL" id="JAYDYQ010001088">
    <property type="protein sequence ID" value="KAK4488795.1"/>
    <property type="molecule type" value="Genomic_DNA"/>
</dbReference>
<sequence length="355" mass="39142">MIEIRPIDSPTWRGINAILGGAMAVNILKHNLGNDELVSRLLDRRWSLSSPDSKINQVTILDRKGDELYGDICFQNNTQPFLGEGMVDKNQPFPSFYIVRDDLLHPLVNGNKARKLDALLPLLEDNNVTDVVTCGGCQSAHTAAVAVSCAERGLKSHLLLRGEEPETLTGYNLVSKLYGNVVYIPRSLYANRKEMLMKHAQSIVGGNGSSLWLNDILENFSRKYATGKQFDSNVRIEKQTKVVIINEGAGDAIALPGVMRLIQYLSQDHLFGKKNPLKIVVDAGTGTTAIGLALGAICLGLPWEITAVMLADKIESYRKREQNLISEFLSNSTRPSAGLAPSGIVHWVERRLPRK</sequence>
<keyword evidence="3" id="KW-0663">Pyridoxal phosphate</keyword>
<dbReference type="Gene3D" id="3.40.50.1100">
    <property type="match status" value="2"/>
</dbReference>
<dbReference type="InterPro" id="IPR036052">
    <property type="entry name" value="TrpB-like_PALP_sf"/>
</dbReference>
<name>A0ABR0DHQ9_9LAMI</name>
<comment type="cofactor">
    <cofactor evidence="1">
        <name>pyridoxal 5'-phosphate</name>
        <dbReference type="ChEBI" id="CHEBI:597326"/>
    </cofactor>
</comment>
<evidence type="ECO:0008006" key="6">
    <source>
        <dbReference type="Google" id="ProtNLM"/>
    </source>
</evidence>
<organism evidence="4 5">
    <name type="scientific">Penstemon davidsonii</name>
    <dbReference type="NCBI Taxonomy" id="160366"/>
    <lineage>
        <taxon>Eukaryota</taxon>
        <taxon>Viridiplantae</taxon>
        <taxon>Streptophyta</taxon>
        <taxon>Embryophyta</taxon>
        <taxon>Tracheophyta</taxon>
        <taxon>Spermatophyta</taxon>
        <taxon>Magnoliopsida</taxon>
        <taxon>eudicotyledons</taxon>
        <taxon>Gunneridae</taxon>
        <taxon>Pentapetalae</taxon>
        <taxon>asterids</taxon>
        <taxon>lamiids</taxon>
        <taxon>Lamiales</taxon>
        <taxon>Plantaginaceae</taxon>
        <taxon>Cheloneae</taxon>
        <taxon>Penstemon</taxon>
    </lineage>
</organism>
<evidence type="ECO:0000256" key="2">
    <source>
        <dbReference type="ARBA" id="ARBA00008639"/>
    </source>
</evidence>
<evidence type="ECO:0000313" key="5">
    <source>
        <dbReference type="Proteomes" id="UP001291926"/>
    </source>
</evidence>